<dbReference type="EMBL" id="LN887698">
    <property type="protein sequence ID" value="CUR41854.1"/>
    <property type="molecule type" value="Genomic_DNA"/>
</dbReference>
<proteinExistence type="predicted"/>
<accession>A0A0U5JW38</accession>
<sequence>MRTHECWHQSCHRLCEPDHDYCSIHEVQHKQTELQRLHEYHQTEQYHQYHKQWQREYNHNERDPVANAFYHSTQWTKVRDYIKRRDLMIDGSTGRTLNDHDYIVDHIVPRRYCHDPYDADNLWLLSRRQHNRKTQIEQAIEAKPNGVNKLKHISRGTWKRWLNEKKLKAEKYC</sequence>
<gene>
    <name evidence="1" type="ORF">LRLP16767_LRLP167_00174</name>
</gene>
<dbReference type="AlphaFoldDB" id="A0A0U5JW38"/>
<protein>
    <submittedName>
        <fullName evidence="1">Prophage pi1 protein 32</fullName>
    </submittedName>
</protein>
<reference evidence="1" key="1">
    <citation type="submission" date="2015-10" db="EMBL/GenBank/DDBJ databases">
        <authorList>
            <person name="Gilbert D.G."/>
        </authorList>
    </citation>
    <scope>NUCLEOTIDE SEQUENCE</scope>
    <source>
        <strain evidence="1">Lp167-67</strain>
    </source>
</reference>
<dbReference type="RefSeq" id="WP_339111653.1">
    <property type="nucleotide sequence ID" value="NZ_LN887698.1"/>
</dbReference>
<name>A0A0U5JW38_LIMRT</name>
<evidence type="ECO:0000313" key="1">
    <source>
        <dbReference type="EMBL" id="CUR41854.1"/>
    </source>
</evidence>
<organism evidence="1">
    <name type="scientific">Limosilactobacillus reuteri</name>
    <name type="common">Lactobacillus reuteri</name>
    <dbReference type="NCBI Taxonomy" id="1598"/>
    <lineage>
        <taxon>Bacteria</taxon>
        <taxon>Bacillati</taxon>
        <taxon>Bacillota</taxon>
        <taxon>Bacilli</taxon>
        <taxon>Lactobacillales</taxon>
        <taxon>Lactobacillaceae</taxon>
        <taxon>Limosilactobacillus</taxon>
    </lineage>
</organism>